<dbReference type="AlphaFoldDB" id="A0A4Z2GNM2"/>
<gene>
    <name evidence="1" type="ORF">EYF80_034817</name>
</gene>
<dbReference type="Proteomes" id="UP000314294">
    <property type="component" value="Unassembled WGS sequence"/>
</dbReference>
<reference evidence="1 2" key="1">
    <citation type="submission" date="2019-03" db="EMBL/GenBank/DDBJ databases">
        <title>First draft genome of Liparis tanakae, snailfish: a comprehensive survey of snailfish specific genes.</title>
        <authorList>
            <person name="Kim W."/>
            <person name="Song I."/>
            <person name="Jeong J.-H."/>
            <person name="Kim D."/>
            <person name="Kim S."/>
            <person name="Ryu S."/>
            <person name="Song J.Y."/>
            <person name="Lee S.K."/>
        </authorList>
    </citation>
    <scope>NUCLEOTIDE SEQUENCE [LARGE SCALE GENOMIC DNA]</scope>
    <source>
        <tissue evidence="1">Muscle</tissue>
    </source>
</reference>
<keyword evidence="2" id="KW-1185">Reference proteome</keyword>
<proteinExistence type="predicted"/>
<protein>
    <submittedName>
        <fullName evidence="1">Uncharacterized protein</fullName>
    </submittedName>
</protein>
<dbReference type="EMBL" id="SRLO01000470">
    <property type="protein sequence ID" value="TNN54949.1"/>
    <property type="molecule type" value="Genomic_DNA"/>
</dbReference>
<accession>A0A4Z2GNM2</accession>
<sequence length="73" mass="8381">MPTRLIIIVELTERADRHLVEGGGWSPHVSLRCASHANSLCVETMRNLTRYQNNVLYRKRQMSPFPTHGSEMS</sequence>
<name>A0A4Z2GNM2_9TELE</name>
<evidence type="ECO:0000313" key="2">
    <source>
        <dbReference type="Proteomes" id="UP000314294"/>
    </source>
</evidence>
<organism evidence="1 2">
    <name type="scientific">Liparis tanakae</name>
    <name type="common">Tanaka's snailfish</name>
    <dbReference type="NCBI Taxonomy" id="230148"/>
    <lineage>
        <taxon>Eukaryota</taxon>
        <taxon>Metazoa</taxon>
        <taxon>Chordata</taxon>
        <taxon>Craniata</taxon>
        <taxon>Vertebrata</taxon>
        <taxon>Euteleostomi</taxon>
        <taxon>Actinopterygii</taxon>
        <taxon>Neopterygii</taxon>
        <taxon>Teleostei</taxon>
        <taxon>Neoteleostei</taxon>
        <taxon>Acanthomorphata</taxon>
        <taxon>Eupercaria</taxon>
        <taxon>Perciformes</taxon>
        <taxon>Cottioidei</taxon>
        <taxon>Cottales</taxon>
        <taxon>Liparidae</taxon>
        <taxon>Liparis</taxon>
    </lineage>
</organism>
<evidence type="ECO:0000313" key="1">
    <source>
        <dbReference type="EMBL" id="TNN54949.1"/>
    </source>
</evidence>
<comment type="caution">
    <text evidence="1">The sequence shown here is derived from an EMBL/GenBank/DDBJ whole genome shotgun (WGS) entry which is preliminary data.</text>
</comment>